<dbReference type="AlphaFoldDB" id="A0A0E9XA41"/>
<sequence>MQALTGHCHNRQRGCLSKCPQCAGRGTILYNCLLCQFYYFTYVIHVKCVPMHSCLNHTAINSLQIY</sequence>
<reference evidence="1" key="2">
    <citation type="journal article" date="2015" name="Fish Shellfish Immunol.">
        <title>Early steps in the European eel (Anguilla anguilla)-Vibrio vulnificus interaction in the gills: Role of the RtxA13 toxin.</title>
        <authorList>
            <person name="Callol A."/>
            <person name="Pajuelo D."/>
            <person name="Ebbesson L."/>
            <person name="Teles M."/>
            <person name="MacKenzie S."/>
            <person name="Amaro C."/>
        </authorList>
    </citation>
    <scope>NUCLEOTIDE SEQUENCE</scope>
</reference>
<proteinExistence type="predicted"/>
<reference evidence="1" key="1">
    <citation type="submission" date="2014-11" db="EMBL/GenBank/DDBJ databases">
        <authorList>
            <person name="Amaro Gonzalez C."/>
        </authorList>
    </citation>
    <scope>NUCLEOTIDE SEQUENCE</scope>
</reference>
<accession>A0A0E9XA41</accession>
<name>A0A0E9XA41_ANGAN</name>
<organism evidence="1">
    <name type="scientific">Anguilla anguilla</name>
    <name type="common">European freshwater eel</name>
    <name type="synonym">Muraena anguilla</name>
    <dbReference type="NCBI Taxonomy" id="7936"/>
    <lineage>
        <taxon>Eukaryota</taxon>
        <taxon>Metazoa</taxon>
        <taxon>Chordata</taxon>
        <taxon>Craniata</taxon>
        <taxon>Vertebrata</taxon>
        <taxon>Euteleostomi</taxon>
        <taxon>Actinopterygii</taxon>
        <taxon>Neopterygii</taxon>
        <taxon>Teleostei</taxon>
        <taxon>Anguilliformes</taxon>
        <taxon>Anguillidae</taxon>
        <taxon>Anguilla</taxon>
    </lineage>
</organism>
<dbReference type="EMBL" id="GBXM01010009">
    <property type="protein sequence ID" value="JAH98568.1"/>
    <property type="molecule type" value="Transcribed_RNA"/>
</dbReference>
<protein>
    <submittedName>
        <fullName evidence="1">Uncharacterized protein</fullName>
    </submittedName>
</protein>
<evidence type="ECO:0000313" key="1">
    <source>
        <dbReference type="EMBL" id="JAH98568.1"/>
    </source>
</evidence>